<reference evidence="1" key="1">
    <citation type="journal article" date="2022" name="bioRxiv">
        <title>Sequencing and chromosome-scale assembly of the giantPleurodeles waltlgenome.</title>
        <authorList>
            <person name="Brown T."/>
            <person name="Elewa A."/>
            <person name="Iarovenko S."/>
            <person name="Subramanian E."/>
            <person name="Araus A.J."/>
            <person name="Petzold A."/>
            <person name="Susuki M."/>
            <person name="Suzuki K.-i.T."/>
            <person name="Hayashi T."/>
            <person name="Toyoda A."/>
            <person name="Oliveira C."/>
            <person name="Osipova E."/>
            <person name="Leigh N.D."/>
            <person name="Simon A."/>
            <person name="Yun M.H."/>
        </authorList>
    </citation>
    <scope>NUCLEOTIDE SEQUENCE</scope>
    <source>
        <strain evidence="1">20211129_DDA</strain>
        <tissue evidence="1">Liver</tissue>
    </source>
</reference>
<accession>A0AAV7PS93</accession>
<keyword evidence="2" id="KW-1185">Reference proteome</keyword>
<comment type="caution">
    <text evidence="1">The sequence shown here is derived from an EMBL/GenBank/DDBJ whole genome shotgun (WGS) entry which is preliminary data.</text>
</comment>
<evidence type="ECO:0000313" key="2">
    <source>
        <dbReference type="Proteomes" id="UP001066276"/>
    </source>
</evidence>
<dbReference type="AlphaFoldDB" id="A0AAV7PS93"/>
<dbReference type="EMBL" id="JANPWB010000011">
    <property type="protein sequence ID" value="KAJ1131026.1"/>
    <property type="molecule type" value="Genomic_DNA"/>
</dbReference>
<protein>
    <submittedName>
        <fullName evidence="1">Uncharacterized protein</fullName>
    </submittedName>
</protein>
<proteinExistence type="predicted"/>
<organism evidence="1 2">
    <name type="scientific">Pleurodeles waltl</name>
    <name type="common">Iberian ribbed newt</name>
    <dbReference type="NCBI Taxonomy" id="8319"/>
    <lineage>
        <taxon>Eukaryota</taxon>
        <taxon>Metazoa</taxon>
        <taxon>Chordata</taxon>
        <taxon>Craniata</taxon>
        <taxon>Vertebrata</taxon>
        <taxon>Euteleostomi</taxon>
        <taxon>Amphibia</taxon>
        <taxon>Batrachia</taxon>
        <taxon>Caudata</taxon>
        <taxon>Salamandroidea</taxon>
        <taxon>Salamandridae</taxon>
        <taxon>Pleurodelinae</taxon>
        <taxon>Pleurodeles</taxon>
    </lineage>
</organism>
<evidence type="ECO:0000313" key="1">
    <source>
        <dbReference type="EMBL" id="KAJ1131026.1"/>
    </source>
</evidence>
<sequence>MRTVKATLPERQRPGNPRLVHPVGYAMAYSHASTALRQGPLGPTAPVPKGQFQVQCGAPLCIAPQVRTASPCSGGPRVRPPATSVPLRRFAGVPNISADQLGRQSPGPAVNSVPLPRLWSPGVRPTLLHALG</sequence>
<name>A0AAV7PS93_PLEWA</name>
<gene>
    <name evidence="1" type="ORF">NDU88_009369</name>
</gene>
<dbReference type="Proteomes" id="UP001066276">
    <property type="component" value="Chromosome 7"/>
</dbReference>